<evidence type="ECO:0000313" key="3">
    <source>
        <dbReference type="Proteomes" id="UP000236546"/>
    </source>
</evidence>
<gene>
    <name evidence="2" type="ORF">TGAMA5MH_06834</name>
</gene>
<dbReference type="Pfam" id="PF17107">
    <property type="entry name" value="SesA"/>
    <property type="match status" value="1"/>
</dbReference>
<organism evidence="2 3">
    <name type="scientific">Trichoderma gamsii</name>
    <dbReference type="NCBI Taxonomy" id="398673"/>
    <lineage>
        <taxon>Eukaryota</taxon>
        <taxon>Fungi</taxon>
        <taxon>Dikarya</taxon>
        <taxon>Ascomycota</taxon>
        <taxon>Pezizomycotina</taxon>
        <taxon>Sordariomycetes</taxon>
        <taxon>Hypocreomycetidae</taxon>
        <taxon>Hypocreales</taxon>
        <taxon>Hypocreaceae</taxon>
        <taxon>Trichoderma</taxon>
    </lineage>
</organism>
<comment type="caution">
    <text evidence="2">The sequence shown here is derived from an EMBL/GenBank/DDBJ whole genome shotgun (WGS) entry which is preliminary data.</text>
</comment>
<sequence>MATFDIKELFTSTNTSLTVATKTYGSFHREQGLEDTFHAAAGKLYLIEEALDTTQPNVSPEDVPQAITALLRSCKTTAEKIRTVFGELSKVQASERRECYVKLIQRKGRSYLVEILVRNMMDYVRRIAENYETEDLQEQLTILKTEIDTLKSLPPSVPVEQQKRGHIITNNGGTQYNAMDNARQFNGNNFGGGANIY</sequence>
<protein>
    <recommendedName>
        <fullName evidence="1">NACHT-NTPase and P-loop NTPases N-terminal domain-containing protein</fullName>
    </recommendedName>
</protein>
<proteinExistence type="predicted"/>
<feature type="domain" description="NACHT-NTPase and P-loop NTPases N-terminal" evidence="1">
    <location>
        <begin position="12"/>
        <end position="126"/>
    </location>
</feature>
<evidence type="ECO:0000313" key="2">
    <source>
        <dbReference type="EMBL" id="PNP40968.1"/>
    </source>
</evidence>
<dbReference type="OrthoDB" id="674604at2759"/>
<name>A0A2K0T618_9HYPO</name>
<accession>A0A2K0T618</accession>
<dbReference type="EMBL" id="MTYH01000059">
    <property type="protein sequence ID" value="PNP40968.1"/>
    <property type="molecule type" value="Genomic_DNA"/>
</dbReference>
<reference evidence="2 3" key="1">
    <citation type="submission" date="2017-02" db="EMBL/GenBank/DDBJ databases">
        <title>Genomes of Trichoderma spp. with biocontrol activity.</title>
        <authorList>
            <person name="Gardiner D."/>
            <person name="Kazan K."/>
            <person name="Vos C."/>
            <person name="Harvey P."/>
        </authorList>
    </citation>
    <scope>NUCLEOTIDE SEQUENCE [LARGE SCALE GENOMIC DNA]</scope>
    <source>
        <strain evidence="2 3">A5MH</strain>
    </source>
</reference>
<dbReference type="AlphaFoldDB" id="A0A2K0T618"/>
<evidence type="ECO:0000259" key="1">
    <source>
        <dbReference type="Pfam" id="PF17107"/>
    </source>
</evidence>
<dbReference type="InterPro" id="IPR031352">
    <property type="entry name" value="SesA"/>
</dbReference>
<dbReference type="Proteomes" id="UP000236546">
    <property type="component" value="Unassembled WGS sequence"/>
</dbReference>